<dbReference type="AlphaFoldDB" id="A0A2M4DJM6"/>
<name>A0A2M4DJM6_ANODA</name>
<accession>A0A2M4DJM6</accession>
<organism evidence="1">
    <name type="scientific">Anopheles darlingi</name>
    <name type="common">Mosquito</name>
    <dbReference type="NCBI Taxonomy" id="43151"/>
    <lineage>
        <taxon>Eukaryota</taxon>
        <taxon>Metazoa</taxon>
        <taxon>Ecdysozoa</taxon>
        <taxon>Arthropoda</taxon>
        <taxon>Hexapoda</taxon>
        <taxon>Insecta</taxon>
        <taxon>Pterygota</taxon>
        <taxon>Neoptera</taxon>
        <taxon>Endopterygota</taxon>
        <taxon>Diptera</taxon>
        <taxon>Nematocera</taxon>
        <taxon>Culicoidea</taxon>
        <taxon>Culicidae</taxon>
        <taxon>Anophelinae</taxon>
        <taxon>Anopheles</taxon>
    </lineage>
</organism>
<protein>
    <submittedName>
        <fullName evidence="1">Putative secreted protein</fullName>
    </submittedName>
</protein>
<proteinExistence type="predicted"/>
<evidence type="ECO:0000313" key="1">
    <source>
        <dbReference type="EMBL" id="MBW77749.1"/>
    </source>
</evidence>
<sequence>MLPFCAISAAAVISGGCSFDFSSSFVPDASVTDWSGIVGCEDISVSIDSFTTFVAAVPDVSVPSLC</sequence>
<reference evidence="1" key="1">
    <citation type="submission" date="2018-01" db="EMBL/GenBank/DDBJ databases">
        <title>An insight into the sialome of Amazonian anophelines.</title>
        <authorList>
            <person name="Ribeiro J.M."/>
            <person name="Scarpassa V."/>
            <person name="Calvo E."/>
        </authorList>
    </citation>
    <scope>NUCLEOTIDE SEQUENCE</scope>
</reference>
<dbReference type="EMBL" id="GGFL01013571">
    <property type="protein sequence ID" value="MBW77749.1"/>
    <property type="molecule type" value="Transcribed_RNA"/>
</dbReference>